<feature type="domain" description="Heparinase II N-terminal" evidence="3">
    <location>
        <begin position="92"/>
        <end position="312"/>
    </location>
</feature>
<dbReference type="OrthoDB" id="175534at2"/>
<sequence>MAIKNILDIVAFDDDLESITDSIDFSSIAAHPRLFLKSGDISNIISLVGSDTKIATFHAKIMAIADAALTADNITYKLDESGTRILQYTATPLAQRLTSLAYAYKYTGTATYATRAVTEMLNACAYPDWHTSHMLDTATILTGFSICYDWLYSAIGATDRTTIETTVFKYALNLIYSNSVSDYSTNQTNWNQVCSCGIGLASIAFYNVNTTICGYFLNKLLHTLRIPAGFYEPDGTYREGPGYWSFGTNQHLLLLQGLESAFGTDFYLSDFTGLQKTWKYKLFTYSPTNKGFNYGDSSEGFTDVNPALFYYAIKNADTSVLYLQIKFLANGYDTYEPYARFMIPLLATKLNYSNVTTPKNVFYGSGETPVIIARMGWDSDQDHYLGFKGGKCNQSHAHMDIGTFVYESKGIRWACDLGSEPYTNSENGGINSSDNTQYSNKWQVYRNSIKPHNILQLDGANLLVDGFSDIVKVNKLTNKAGGVIDLTAPNANKLKFYTREINIIDGSYLQIIDTIIVGSTDVSARWNMSTYGSGVVNGDGSITLTSGSNTAILATSFSNAKAYTARVLSNEGTNSYDSSNTTTKKVCFDFTLNKNESIVITTTIKPQ</sequence>
<feature type="domain" description="Heparinase II/III-like C-terminal" evidence="2">
    <location>
        <begin position="383"/>
        <end position="589"/>
    </location>
</feature>
<dbReference type="AlphaFoldDB" id="A0A5P2G114"/>
<dbReference type="GO" id="GO:0030313">
    <property type="term" value="C:cell envelope"/>
    <property type="evidence" value="ECO:0007669"/>
    <property type="project" value="UniProtKB-SubCell"/>
</dbReference>
<dbReference type="Pfam" id="PF16332">
    <property type="entry name" value="DUF4962"/>
    <property type="match status" value="1"/>
</dbReference>
<organism evidence="4 5">
    <name type="scientific">Rhizosphaericola mali</name>
    <dbReference type="NCBI Taxonomy" id="2545455"/>
    <lineage>
        <taxon>Bacteria</taxon>
        <taxon>Pseudomonadati</taxon>
        <taxon>Bacteroidota</taxon>
        <taxon>Chitinophagia</taxon>
        <taxon>Chitinophagales</taxon>
        <taxon>Chitinophagaceae</taxon>
        <taxon>Rhizosphaericola</taxon>
    </lineage>
</organism>
<accession>A0A5P2G114</accession>
<evidence type="ECO:0000259" key="2">
    <source>
        <dbReference type="Pfam" id="PF07940"/>
    </source>
</evidence>
<reference evidence="4 5" key="1">
    <citation type="submission" date="2019-09" db="EMBL/GenBank/DDBJ databases">
        <title>Complete genome sequence of Arachidicoccus sp. B3-10 isolated from apple orchard soil.</title>
        <authorList>
            <person name="Kim H.S."/>
            <person name="Han K.-I."/>
            <person name="Suh M.K."/>
            <person name="Lee K.C."/>
            <person name="Eom M.K."/>
            <person name="Kim J.-S."/>
            <person name="Kang S.W."/>
            <person name="Sin Y."/>
            <person name="Lee J.-S."/>
        </authorList>
    </citation>
    <scope>NUCLEOTIDE SEQUENCE [LARGE SCALE GENOMIC DNA]</scope>
    <source>
        <strain evidence="4 5">B3-10</strain>
    </source>
</reference>
<dbReference type="Proteomes" id="UP000292424">
    <property type="component" value="Chromosome"/>
</dbReference>
<dbReference type="SUPFAM" id="SSF48230">
    <property type="entry name" value="Chondroitin AC/alginate lyase"/>
    <property type="match status" value="1"/>
</dbReference>
<dbReference type="Pfam" id="PF07940">
    <property type="entry name" value="Hepar_II_III_C"/>
    <property type="match status" value="1"/>
</dbReference>
<name>A0A5P2G114_9BACT</name>
<dbReference type="PANTHER" id="PTHR38045">
    <property type="entry name" value="CHROMOSOME 1, WHOLE GENOME SHOTGUN SEQUENCE"/>
    <property type="match status" value="1"/>
</dbReference>
<evidence type="ECO:0000313" key="4">
    <source>
        <dbReference type="EMBL" id="QES88877.1"/>
    </source>
</evidence>
<evidence type="ECO:0008006" key="6">
    <source>
        <dbReference type="Google" id="ProtNLM"/>
    </source>
</evidence>
<dbReference type="InterPro" id="IPR032518">
    <property type="entry name" value="HepII_N"/>
</dbReference>
<dbReference type="EMBL" id="CP044016">
    <property type="protein sequence ID" value="QES88877.1"/>
    <property type="molecule type" value="Genomic_DNA"/>
</dbReference>
<dbReference type="Gene3D" id="2.70.98.70">
    <property type="match status" value="1"/>
</dbReference>
<gene>
    <name evidence="4" type="ORF">E0W69_009485</name>
</gene>
<dbReference type="Gene3D" id="1.50.10.100">
    <property type="entry name" value="Chondroitin AC/alginate lyase"/>
    <property type="match status" value="1"/>
</dbReference>
<dbReference type="PANTHER" id="PTHR38045:SF1">
    <property type="entry name" value="HEPARINASE II_III-LIKE PROTEIN"/>
    <property type="match status" value="1"/>
</dbReference>
<evidence type="ECO:0000259" key="3">
    <source>
        <dbReference type="Pfam" id="PF16332"/>
    </source>
</evidence>
<protein>
    <recommendedName>
        <fullName evidence="6">Heparinase</fullName>
    </recommendedName>
</protein>
<dbReference type="GO" id="GO:0016829">
    <property type="term" value="F:lyase activity"/>
    <property type="evidence" value="ECO:0007669"/>
    <property type="project" value="InterPro"/>
</dbReference>
<dbReference type="InterPro" id="IPR012480">
    <property type="entry name" value="Hepar_II_III_C"/>
</dbReference>
<comment type="subcellular location">
    <subcellularLocation>
        <location evidence="1">Cell envelope</location>
    </subcellularLocation>
</comment>
<keyword evidence="5" id="KW-1185">Reference proteome</keyword>
<evidence type="ECO:0000256" key="1">
    <source>
        <dbReference type="ARBA" id="ARBA00004196"/>
    </source>
</evidence>
<proteinExistence type="predicted"/>
<dbReference type="RefSeq" id="WP_131329825.1">
    <property type="nucleotide sequence ID" value="NZ_CP044016.1"/>
</dbReference>
<dbReference type="InterPro" id="IPR008929">
    <property type="entry name" value="Chondroitin_lyas"/>
</dbReference>
<evidence type="ECO:0000313" key="5">
    <source>
        <dbReference type="Proteomes" id="UP000292424"/>
    </source>
</evidence>
<dbReference type="KEGG" id="arac:E0W69_009485"/>